<evidence type="ECO:0000259" key="14">
    <source>
        <dbReference type="PROSITE" id="PS50893"/>
    </source>
</evidence>
<dbReference type="InterPro" id="IPR011527">
    <property type="entry name" value="ABC1_TM_dom"/>
</dbReference>
<feature type="compositionally biased region" description="Polar residues" evidence="12">
    <location>
        <begin position="780"/>
        <end position="791"/>
    </location>
</feature>
<dbReference type="Gene3D" id="3.90.70.10">
    <property type="entry name" value="Cysteine proteinases"/>
    <property type="match status" value="1"/>
</dbReference>
<dbReference type="GO" id="GO:0006508">
    <property type="term" value="P:proteolysis"/>
    <property type="evidence" value="ECO:0007669"/>
    <property type="project" value="InterPro"/>
</dbReference>
<evidence type="ECO:0000256" key="9">
    <source>
        <dbReference type="ARBA" id="ARBA00022989"/>
    </source>
</evidence>
<dbReference type="GO" id="GO:0005886">
    <property type="term" value="C:plasma membrane"/>
    <property type="evidence" value="ECO:0007669"/>
    <property type="project" value="UniProtKB-SubCell"/>
</dbReference>
<dbReference type="KEGG" id="ege:EM595_3019"/>
<evidence type="ECO:0000256" key="1">
    <source>
        <dbReference type="ARBA" id="ARBA00004651"/>
    </source>
</evidence>
<dbReference type="Gene3D" id="1.20.1560.10">
    <property type="entry name" value="ABC transporter type 1, transmembrane domain"/>
    <property type="match status" value="1"/>
</dbReference>
<evidence type="ECO:0000256" key="7">
    <source>
        <dbReference type="ARBA" id="ARBA00022741"/>
    </source>
</evidence>
<accession>A0A0U5GR72</accession>
<evidence type="ECO:0000256" key="5">
    <source>
        <dbReference type="ARBA" id="ARBA00022475"/>
    </source>
</evidence>
<dbReference type="InterPro" id="IPR017750">
    <property type="entry name" value="ATPase_T1SS"/>
</dbReference>
<evidence type="ECO:0000256" key="4">
    <source>
        <dbReference type="ARBA" id="ARBA00022448"/>
    </source>
</evidence>
<protein>
    <recommendedName>
        <fullName evidence="3">ABC-type xenobiotic transporter</fullName>
        <ecNumber evidence="3">7.6.2.2</ecNumber>
    </recommendedName>
</protein>
<feature type="transmembrane region" description="Helical" evidence="13">
    <location>
        <begin position="323"/>
        <end position="343"/>
    </location>
</feature>
<evidence type="ECO:0000256" key="6">
    <source>
        <dbReference type="ARBA" id="ARBA00022692"/>
    </source>
</evidence>
<dbReference type="InterPro" id="IPR036640">
    <property type="entry name" value="ABC1_TM_sf"/>
</dbReference>
<dbReference type="Proteomes" id="UP000059419">
    <property type="component" value="Chromosome 1"/>
</dbReference>
<evidence type="ECO:0000313" key="17">
    <source>
        <dbReference type="EMBL" id="CUU25250.1"/>
    </source>
</evidence>
<dbReference type="PANTHER" id="PTHR24221:SF248">
    <property type="entry name" value="ABC TRANSPORTER TRANSMEMBRANE REGION"/>
    <property type="match status" value="1"/>
</dbReference>
<keyword evidence="4" id="KW-0813">Transport</keyword>
<dbReference type="GO" id="GO:0034040">
    <property type="term" value="F:ATPase-coupled lipid transmembrane transporter activity"/>
    <property type="evidence" value="ECO:0007669"/>
    <property type="project" value="TreeGrafter"/>
</dbReference>
<dbReference type="GO" id="GO:0005524">
    <property type="term" value="F:ATP binding"/>
    <property type="evidence" value="ECO:0007669"/>
    <property type="project" value="UniProtKB-KW"/>
</dbReference>
<sequence length="817" mass="89002">MNTEEAILANELDARSVARADTKIDDTLLQSVVWICEHYKLSRSPDSLIAGLPTAMLLSPSLALKALENAGIVGGMVERRSNELPEQLMPIILLRKGGGGCIMLSRRIHTNEENKRELRYQLIMPEISADAVEMDHAQLSEIYAGFAIMAKPQAKVDARMSATLPETKGHWLFSTLWRYRSYYRSAAIAAVLINVLALASIFFTMNVYDRVVPNQAFVTLWSLAIGVTIAMIFEAITRFTRAHLLDMAGKKADLVLGAMLFRQALSVQMEHKPASSGTFANQLREFESVRDFVASATLAALSDLPFILMFVFVIYFIGGPLAIVPLLMIPLIILVSAAIQWPLAKIMKENLRDASLKQGVLIESIEGMETLKAVGGESYMQRRWENFSALQSANSMKSKRYSTLATGVVTFLQQFQTVILIVVGVYLIDAGTFTMGAMIATVMLAGRATAPLGQVIGLAVRYQQAKAAMSSLTKLMEMPVDRDSTREYLANPPLDGQLSLKDINFSYPAPPMKPNPPVLTGISLDIAAGDRVAILGRIGSGKSTLLRVMARLYQPVNGQMFSSGLDVNQIDPADWRKSVGYVGQEARLFYGTLRENVMIGSPNATANELLRVLRLTGLDQIAARHPSGINMMIGEMGEGLSGGQRQLVSLARTLLARPKVLLLDEPTSAMDSQTETLFLQHLRRAVEGHTLVVVTHRPSLLALVERVIIIDEGKVAADGSKEQVMASLQAKEKADRLQQQQPQQPEQQQPEAAAQQGPSAPIPAKAPPRLKKTAQPEAEPSTTHSATTSPDQQTAAAAIAKRAPAATTQATIAGEEK</sequence>
<dbReference type="CDD" id="cd18587">
    <property type="entry name" value="ABC_6TM_LapB_like"/>
    <property type="match status" value="1"/>
</dbReference>
<keyword evidence="7" id="KW-0547">Nucleotide-binding</keyword>
<dbReference type="PROSITE" id="PS00211">
    <property type="entry name" value="ABC_TRANSPORTER_1"/>
    <property type="match status" value="1"/>
</dbReference>
<evidence type="ECO:0000256" key="13">
    <source>
        <dbReference type="SAM" id="Phobius"/>
    </source>
</evidence>
<feature type="domain" description="Peptidase C39" evidence="16">
    <location>
        <begin position="19"/>
        <end position="150"/>
    </location>
</feature>
<evidence type="ECO:0000256" key="2">
    <source>
        <dbReference type="ARBA" id="ARBA00006526"/>
    </source>
</evidence>
<dbReference type="PATRIC" id="fig|1619313.3.peg.3136"/>
<reference evidence="18" key="1">
    <citation type="submission" date="2015-11" db="EMBL/GenBank/DDBJ databases">
        <authorList>
            <person name="Blom J."/>
        </authorList>
    </citation>
    <scope>NUCLEOTIDE SEQUENCE [LARGE SCALE GENOMIC DNA]</scope>
</reference>
<feature type="compositionally biased region" description="Low complexity" evidence="12">
    <location>
        <begin position="792"/>
        <end position="811"/>
    </location>
</feature>
<dbReference type="PROSITE" id="PS50990">
    <property type="entry name" value="PEPTIDASE_C39"/>
    <property type="match status" value="1"/>
</dbReference>
<dbReference type="NCBIfam" id="TIGR03375">
    <property type="entry name" value="type_I_sec_LssB"/>
    <property type="match status" value="1"/>
</dbReference>
<dbReference type="InterPro" id="IPR039421">
    <property type="entry name" value="Type_1_exporter"/>
</dbReference>
<dbReference type="AlphaFoldDB" id="A0A0U5GR72"/>
<dbReference type="SMART" id="SM00382">
    <property type="entry name" value="AAA"/>
    <property type="match status" value="1"/>
</dbReference>
<evidence type="ECO:0000256" key="8">
    <source>
        <dbReference type="ARBA" id="ARBA00022840"/>
    </source>
</evidence>
<dbReference type="FunFam" id="3.40.50.300:FF:000299">
    <property type="entry name" value="ABC transporter ATP-binding protein/permease"/>
    <property type="match status" value="1"/>
</dbReference>
<dbReference type="EC" id="7.6.2.2" evidence="3"/>
<feature type="transmembrane region" description="Helical" evidence="13">
    <location>
        <begin position="292"/>
        <end position="317"/>
    </location>
</feature>
<feature type="region of interest" description="Disordered" evidence="12">
    <location>
        <begin position="726"/>
        <end position="817"/>
    </location>
</feature>
<dbReference type="Gene3D" id="3.40.50.300">
    <property type="entry name" value="P-loop containing nucleotide triphosphate hydrolases"/>
    <property type="match status" value="1"/>
</dbReference>
<comment type="catalytic activity">
    <reaction evidence="11">
        <text>ATP + H2O + xenobioticSide 1 = ADP + phosphate + xenobioticSide 2.</text>
        <dbReference type="EC" id="7.6.2.2"/>
    </reaction>
</comment>
<evidence type="ECO:0000313" key="18">
    <source>
        <dbReference type="Proteomes" id="UP000059419"/>
    </source>
</evidence>
<evidence type="ECO:0000256" key="12">
    <source>
        <dbReference type="SAM" id="MobiDB-lite"/>
    </source>
</evidence>
<dbReference type="EMBL" id="LN907827">
    <property type="protein sequence ID" value="CUU25250.1"/>
    <property type="molecule type" value="Genomic_DNA"/>
</dbReference>
<feature type="transmembrane region" description="Helical" evidence="13">
    <location>
        <begin position="217"/>
        <end position="237"/>
    </location>
</feature>
<keyword evidence="8" id="KW-0067">ATP-binding</keyword>
<keyword evidence="5" id="KW-1003">Cell membrane</keyword>
<dbReference type="InterPro" id="IPR003593">
    <property type="entry name" value="AAA+_ATPase"/>
</dbReference>
<evidence type="ECO:0000256" key="11">
    <source>
        <dbReference type="ARBA" id="ARBA00034018"/>
    </source>
</evidence>
<comment type="subcellular location">
    <subcellularLocation>
        <location evidence="1">Cell membrane</location>
        <topology evidence="1">Multi-pass membrane protein</topology>
    </subcellularLocation>
</comment>
<dbReference type="STRING" id="1619313.EM595_3019"/>
<dbReference type="InterPro" id="IPR003439">
    <property type="entry name" value="ABC_transporter-like_ATP-bd"/>
</dbReference>
<dbReference type="SUPFAM" id="SSF52540">
    <property type="entry name" value="P-loop containing nucleoside triphosphate hydrolases"/>
    <property type="match status" value="1"/>
</dbReference>
<proteinExistence type="inferred from homology"/>
<dbReference type="GO" id="GO:0008559">
    <property type="term" value="F:ABC-type xenobiotic transporter activity"/>
    <property type="evidence" value="ECO:0007669"/>
    <property type="project" value="UniProtKB-EC"/>
</dbReference>
<evidence type="ECO:0000256" key="10">
    <source>
        <dbReference type="ARBA" id="ARBA00023136"/>
    </source>
</evidence>
<dbReference type="PANTHER" id="PTHR24221">
    <property type="entry name" value="ATP-BINDING CASSETTE SUB-FAMILY B"/>
    <property type="match status" value="1"/>
</dbReference>
<keyword evidence="18" id="KW-1185">Reference proteome</keyword>
<keyword evidence="9 13" id="KW-1133">Transmembrane helix</keyword>
<dbReference type="SUPFAM" id="SSF90123">
    <property type="entry name" value="ABC transporter transmembrane region"/>
    <property type="match status" value="1"/>
</dbReference>
<dbReference type="OrthoDB" id="9787557at2"/>
<gene>
    <name evidence="17" type="ORF">EM595_3019</name>
</gene>
<dbReference type="Pfam" id="PF00664">
    <property type="entry name" value="ABC_membrane"/>
    <property type="match status" value="1"/>
</dbReference>
<feature type="transmembrane region" description="Helical" evidence="13">
    <location>
        <begin position="186"/>
        <end position="205"/>
    </location>
</feature>
<dbReference type="RefSeq" id="WP_082691670.1">
    <property type="nucleotide sequence ID" value="NZ_LN907827.1"/>
</dbReference>
<feature type="compositionally biased region" description="Low complexity" evidence="12">
    <location>
        <begin position="738"/>
        <end position="756"/>
    </location>
</feature>
<dbReference type="InterPro" id="IPR027417">
    <property type="entry name" value="P-loop_NTPase"/>
</dbReference>
<dbReference type="PROSITE" id="PS50929">
    <property type="entry name" value="ABC_TM1F"/>
    <property type="match status" value="1"/>
</dbReference>
<dbReference type="PROSITE" id="PS50893">
    <property type="entry name" value="ABC_TRANSPORTER_2"/>
    <property type="match status" value="1"/>
</dbReference>
<evidence type="ECO:0000259" key="16">
    <source>
        <dbReference type="PROSITE" id="PS50990"/>
    </source>
</evidence>
<feature type="domain" description="ABC transporter" evidence="14">
    <location>
        <begin position="498"/>
        <end position="737"/>
    </location>
</feature>
<organism evidence="17 18">
    <name type="scientific">Duffyella gerundensis</name>
    <dbReference type="NCBI Taxonomy" id="1619313"/>
    <lineage>
        <taxon>Bacteria</taxon>
        <taxon>Pseudomonadati</taxon>
        <taxon>Pseudomonadota</taxon>
        <taxon>Gammaproteobacteria</taxon>
        <taxon>Enterobacterales</taxon>
        <taxon>Erwiniaceae</taxon>
        <taxon>Duffyella</taxon>
    </lineage>
</organism>
<dbReference type="InterPro" id="IPR005074">
    <property type="entry name" value="Peptidase_C39"/>
</dbReference>
<keyword evidence="10 13" id="KW-0472">Membrane</keyword>
<dbReference type="InterPro" id="IPR017871">
    <property type="entry name" value="ABC_transporter-like_CS"/>
</dbReference>
<evidence type="ECO:0000256" key="3">
    <source>
        <dbReference type="ARBA" id="ARBA00012191"/>
    </source>
</evidence>
<feature type="domain" description="ABC transmembrane type-1" evidence="15">
    <location>
        <begin position="186"/>
        <end position="464"/>
    </location>
</feature>
<dbReference type="Pfam" id="PF00005">
    <property type="entry name" value="ABC_tran"/>
    <property type="match status" value="1"/>
</dbReference>
<evidence type="ECO:0000259" key="15">
    <source>
        <dbReference type="PROSITE" id="PS50929"/>
    </source>
</evidence>
<name>A0A0U5GR72_9GAMM</name>
<comment type="similarity">
    <text evidence="2">Belongs to the ABC transporter superfamily. Drug exporter-2 (TC 3.A.1.117) family.</text>
</comment>
<dbReference type="GO" id="GO:0008233">
    <property type="term" value="F:peptidase activity"/>
    <property type="evidence" value="ECO:0007669"/>
    <property type="project" value="InterPro"/>
</dbReference>
<keyword evidence="6 13" id="KW-0812">Transmembrane</keyword>
<dbReference type="GO" id="GO:0016887">
    <property type="term" value="F:ATP hydrolysis activity"/>
    <property type="evidence" value="ECO:0007669"/>
    <property type="project" value="InterPro"/>
</dbReference>